<name>A0AAW1J4B1_SAPOF</name>
<keyword evidence="2" id="KW-1185">Reference proteome</keyword>
<sequence length="138" mass="16057">MHAIVSLYSLILHRTIHYSIMVISITSSPLFKKSRFEIAHKHEYISYVLYTITLVGRKRVITGYVTDQTHSKLPRAEQQSTIPNGHDASTLHFKPKTRRFFTKKGTNKIIFPEFSSVFLWASPRQQCESLPSFVKLFR</sequence>
<accession>A0AAW1J4B1</accession>
<protein>
    <submittedName>
        <fullName evidence="1">Uncharacterized protein</fullName>
    </submittedName>
</protein>
<dbReference type="Proteomes" id="UP001443914">
    <property type="component" value="Unassembled WGS sequence"/>
</dbReference>
<evidence type="ECO:0000313" key="1">
    <source>
        <dbReference type="EMBL" id="KAK9697770.1"/>
    </source>
</evidence>
<organism evidence="1 2">
    <name type="scientific">Saponaria officinalis</name>
    <name type="common">Common soapwort</name>
    <name type="synonym">Lychnis saponaria</name>
    <dbReference type="NCBI Taxonomy" id="3572"/>
    <lineage>
        <taxon>Eukaryota</taxon>
        <taxon>Viridiplantae</taxon>
        <taxon>Streptophyta</taxon>
        <taxon>Embryophyta</taxon>
        <taxon>Tracheophyta</taxon>
        <taxon>Spermatophyta</taxon>
        <taxon>Magnoliopsida</taxon>
        <taxon>eudicotyledons</taxon>
        <taxon>Gunneridae</taxon>
        <taxon>Pentapetalae</taxon>
        <taxon>Caryophyllales</taxon>
        <taxon>Caryophyllaceae</taxon>
        <taxon>Caryophylleae</taxon>
        <taxon>Saponaria</taxon>
    </lineage>
</organism>
<evidence type="ECO:0000313" key="2">
    <source>
        <dbReference type="Proteomes" id="UP001443914"/>
    </source>
</evidence>
<reference evidence="1" key="1">
    <citation type="submission" date="2024-03" db="EMBL/GenBank/DDBJ databases">
        <title>WGS assembly of Saponaria officinalis var. Norfolk2.</title>
        <authorList>
            <person name="Jenkins J."/>
            <person name="Shu S."/>
            <person name="Grimwood J."/>
            <person name="Barry K."/>
            <person name="Goodstein D."/>
            <person name="Schmutz J."/>
            <person name="Leebens-Mack J."/>
            <person name="Osbourn A."/>
        </authorList>
    </citation>
    <scope>NUCLEOTIDE SEQUENCE [LARGE SCALE GENOMIC DNA]</scope>
    <source>
        <strain evidence="1">JIC</strain>
    </source>
</reference>
<comment type="caution">
    <text evidence="1">The sequence shown here is derived from an EMBL/GenBank/DDBJ whole genome shotgun (WGS) entry which is preliminary data.</text>
</comment>
<gene>
    <name evidence="1" type="ORF">RND81_08G060300</name>
</gene>
<dbReference type="AlphaFoldDB" id="A0AAW1J4B1"/>
<dbReference type="EMBL" id="JBDFQZ010000008">
    <property type="protein sequence ID" value="KAK9697770.1"/>
    <property type="molecule type" value="Genomic_DNA"/>
</dbReference>
<proteinExistence type="predicted"/>